<dbReference type="InterPro" id="IPR002736">
    <property type="entry name" value="CitG"/>
</dbReference>
<feature type="region of interest" description="Disordered" evidence="1">
    <location>
        <begin position="220"/>
        <end position="240"/>
    </location>
</feature>
<dbReference type="GO" id="GO:0005524">
    <property type="term" value="F:ATP binding"/>
    <property type="evidence" value="ECO:0007669"/>
    <property type="project" value="InterPro"/>
</dbReference>
<feature type="compositionally biased region" description="Low complexity" evidence="1">
    <location>
        <begin position="28"/>
        <end position="44"/>
    </location>
</feature>
<name>M0EIL0_9EURY</name>
<dbReference type="Proteomes" id="UP000011586">
    <property type="component" value="Unassembled WGS sequence"/>
</dbReference>
<reference evidence="2 3" key="1">
    <citation type="journal article" date="2014" name="PLoS Genet.">
        <title>Phylogenetically driven sequencing of extremely halophilic archaea reveals strategies for static and dynamic osmo-response.</title>
        <authorList>
            <person name="Becker E.A."/>
            <person name="Seitzer P.M."/>
            <person name="Tritt A."/>
            <person name="Larsen D."/>
            <person name="Krusor M."/>
            <person name="Yao A.I."/>
            <person name="Wu D."/>
            <person name="Madern D."/>
            <person name="Eisen J.A."/>
            <person name="Darling A.E."/>
            <person name="Facciotti M.T."/>
        </authorList>
    </citation>
    <scope>NUCLEOTIDE SEQUENCE [LARGE SCALE GENOMIC DNA]</scope>
    <source>
        <strain evidence="2 3">DSM 19288</strain>
    </source>
</reference>
<keyword evidence="3" id="KW-1185">Reference proteome</keyword>
<dbReference type="PATRIC" id="fig|1227465.4.peg.761"/>
<feature type="region of interest" description="Disordered" evidence="1">
    <location>
        <begin position="1"/>
        <end position="44"/>
    </location>
</feature>
<organism evidence="2 3">
    <name type="scientific">Halorubrum californiense DSM 19288</name>
    <dbReference type="NCBI Taxonomy" id="1227465"/>
    <lineage>
        <taxon>Archaea</taxon>
        <taxon>Methanobacteriati</taxon>
        <taxon>Methanobacteriota</taxon>
        <taxon>Stenosarchaea group</taxon>
        <taxon>Halobacteria</taxon>
        <taxon>Halobacteriales</taxon>
        <taxon>Haloferacaceae</taxon>
        <taxon>Halorubrum</taxon>
    </lineage>
</organism>
<dbReference type="PANTHER" id="PTHR42280:SF1">
    <property type="entry name" value="CITG FAMILY PROTEIN"/>
    <property type="match status" value="1"/>
</dbReference>
<sequence>MAGRAAPPGRQRSGPGAGGAAVTRDEPPAGNATTPAAGDATTDPVDDATLALLVEVAGTPKPGNVDRRRDLDDLRFEAFLGGAVGARPGLELAAGKEAAGRAVVGETPAVGDAFEQAVKGMAARAGTNTQFGCLLLLVPLVRAAADPGRELAPDGLDAVCRATTVDDAVAFYRAFEAVDVAVDDPPPGAADLDVRRGSDAEPALRERGMTLRDVLALSAEPGGSAEAADSGDPDRVPDRNAAEWTEGFPRTFRAAEWILTDEGPLADRAARAFLGLLAAEPDTLVASTRGAETAHEASGRARALLTGGADGSDPAGPLGDIGAIDAVAVHGADLDAAESLAEAFVAEGINPGTTADLTCAALFVALRRGAEVAP</sequence>
<evidence type="ECO:0000313" key="2">
    <source>
        <dbReference type="EMBL" id="ELZ46732.1"/>
    </source>
</evidence>
<evidence type="ECO:0000256" key="1">
    <source>
        <dbReference type="SAM" id="MobiDB-lite"/>
    </source>
</evidence>
<dbReference type="OrthoDB" id="85890at2157"/>
<dbReference type="EMBL" id="AOJK01000019">
    <property type="protein sequence ID" value="ELZ46732.1"/>
    <property type="molecule type" value="Genomic_DNA"/>
</dbReference>
<protein>
    <submittedName>
        <fullName evidence="2">Triphosphoribosyl-dephospho-CoA protein</fullName>
    </submittedName>
</protein>
<proteinExistence type="predicted"/>
<gene>
    <name evidence="2" type="ORF">C463_03854</name>
</gene>
<dbReference type="AlphaFoldDB" id="M0EIL0"/>
<dbReference type="Pfam" id="PF01874">
    <property type="entry name" value="CitG"/>
    <property type="match status" value="1"/>
</dbReference>
<comment type="caution">
    <text evidence="2">The sequence shown here is derived from an EMBL/GenBank/DDBJ whole genome shotgun (WGS) entry which is preliminary data.</text>
</comment>
<dbReference type="Gene3D" id="1.10.4200.10">
    <property type="entry name" value="Triphosphoribosyl-dephospho-CoA protein"/>
    <property type="match status" value="1"/>
</dbReference>
<accession>M0EIL0</accession>
<dbReference type="GO" id="GO:0046917">
    <property type="term" value="F:triphosphoribosyl-dephospho-CoA synthase activity"/>
    <property type="evidence" value="ECO:0007669"/>
    <property type="project" value="InterPro"/>
</dbReference>
<evidence type="ECO:0000313" key="3">
    <source>
        <dbReference type="Proteomes" id="UP000011586"/>
    </source>
</evidence>
<dbReference type="STRING" id="1227465.C463_03854"/>
<dbReference type="PANTHER" id="PTHR42280">
    <property type="entry name" value="CITG FAMILY PROTEIN"/>
    <property type="match status" value="1"/>
</dbReference>